<gene>
    <name evidence="1" type="ORF">SAMN05421594_2737</name>
</gene>
<proteinExistence type="predicted"/>
<name>A0A1I4YXS2_CHROL</name>
<dbReference type="AlphaFoldDB" id="A0A1I4YXS2"/>
<dbReference type="EMBL" id="FOVD01000003">
    <property type="protein sequence ID" value="SFN42479.1"/>
    <property type="molecule type" value="Genomic_DNA"/>
</dbReference>
<dbReference type="Proteomes" id="UP000198769">
    <property type="component" value="Unassembled WGS sequence"/>
</dbReference>
<evidence type="ECO:0000313" key="1">
    <source>
        <dbReference type="EMBL" id="SFN42479.1"/>
    </source>
</evidence>
<reference evidence="2" key="1">
    <citation type="submission" date="2016-10" db="EMBL/GenBank/DDBJ databases">
        <authorList>
            <person name="Varghese N."/>
            <person name="Submissions S."/>
        </authorList>
    </citation>
    <scope>NUCLEOTIDE SEQUENCE [LARGE SCALE GENOMIC DNA]</scope>
    <source>
        <strain evidence="2">DSM 25575</strain>
    </source>
</reference>
<organism evidence="1 2">
    <name type="scientific">Chryseobacterium oleae</name>
    <dbReference type="NCBI Taxonomy" id="491207"/>
    <lineage>
        <taxon>Bacteria</taxon>
        <taxon>Pseudomonadati</taxon>
        <taxon>Bacteroidota</taxon>
        <taxon>Flavobacteriia</taxon>
        <taxon>Flavobacteriales</taxon>
        <taxon>Weeksellaceae</taxon>
        <taxon>Chryseobacterium group</taxon>
        <taxon>Chryseobacterium</taxon>
    </lineage>
</organism>
<protein>
    <submittedName>
        <fullName evidence="1">Uncharacterized protein</fullName>
    </submittedName>
</protein>
<sequence length="126" mass="15192">MNYFIVMKTSVNFKAVKIDSEARNFRRKTFDYIRKDLTGKNEYCVENKISDRFKSIEVYYKEKSRKNNQSNKNIFSISRMTDISNYYKINNMTFRPKLEYSNNEHRASKEFTIKKEGTIISIFTIF</sequence>
<evidence type="ECO:0000313" key="2">
    <source>
        <dbReference type="Proteomes" id="UP000198769"/>
    </source>
</evidence>
<accession>A0A1I4YXS2</accession>
<keyword evidence="2" id="KW-1185">Reference proteome</keyword>